<accession>A0A1I0YU39</accession>
<gene>
    <name evidence="2" type="ORF">SAMN05216266_105307</name>
</gene>
<dbReference type="Proteomes" id="UP000243799">
    <property type="component" value="Unassembled WGS sequence"/>
</dbReference>
<dbReference type="GO" id="GO:0003677">
    <property type="term" value="F:DNA binding"/>
    <property type="evidence" value="ECO:0007669"/>
    <property type="project" value="UniProtKB-KW"/>
</dbReference>
<name>A0A1I0YU39_9PSEU</name>
<dbReference type="InterPro" id="IPR036894">
    <property type="entry name" value="YbaB-like_sf"/>
</dbReference>
<proteinExistence type="predicted"/>
<dbReference type="Gene3D" id="3.30.1310.10">
    <property type="entry name" value="Nucleoid-associated protein YbaB-like domain"/>
    <property type="match status" value="1"/>
</dbReference>
<dbReference type="AlphaFoldDB" id="A0A1I0YU39"/>
<dbReference type="EMBL" id="FOKG01000005">
    <property type="protein sequence ID" value="SFB16356.1"/>
    <property type="molecule type" value="Genomic_DNA"/>
</dbReference>
<keyword evidence="2" id="KW-0238">DNA-binding</keyword>
<dbReference type="STRING" id="490629.SAMN05216266_105307"/>
<evidence type="ECO:0000313" key="2">
    <source>
        <dbReference type="EMBL" id="SFB16356.1"/>
    </source>
</evidence>
<dbReference type="RefSeq" id="WP_091672610.1">
    <property type="nucleotide sequence ID" value="NZ_FOKG01000005.1"/>
</dbReference>
<feature type="region of interest" description="Disordered" evidence="1">
    <location>
        <begin position="120"/>
        <end position="188"/>
    </location>
</feature>
<dbReference type="SUPFAM" id="SSF82607">
    <property type="entry name" value="YbaB-like"/>
    <property type="match status" value="1"/>
</dbReference>
<protein>
    <submittedName>
        <fullName evidence="2">YbaB/EbfC DNA-binding family protein</fullName>
    </submittedName>
</protein>
<sequence>MVSPNPAEAGEKLEQWAEGLQRKAQRYTQLHERLNATSVTETSKGGEVTITVDANGVPTALSLGERTRGMDPPAVAAQVMATMRRAQAKLREEVSGLVHETVGDDGPGNNIIGQYAERFPDQQEPGADEGPTEMAIGNLEVENRESRRPDQQQPPESPRSEPQRPASRPRSDDDDDWGGQSILRRGEF</sequence>
<dbReference type="OrthoDB" id="3638365at2"/>
<dbReference type="Pfam" id="PF02575">
    <property type="entry name" value="YbaB_DNA_bd"/>
    <property type="match status" value="1"/>
</dbReference>
<evidence type="ECO:0000256" key="1">
    <source>
        <dbReference type="SAM" id="MobiDB-lite"/>
    </source>
</evidence>
<evidence type="ECO:0000313" key="3">
    <source>
        <dbReference type="Proteomes" id="UP000243799"/>
    </source>
</evidence>
<dbReference type="InterPro" id="IPR004401">
    <property type="entry name" value="YbaB/EbfC"/>
</dbReference>
<feature type="compositionally biased region" description="Basic and acidic residues" evidence="1">
    <location>
        <begin position="141"/>
        <end position="150"/>
    </location>
</feature>
<keyword evidence="3" id="KW-1185">Reference proteome</keyword>
<organism evidence="2 3">
    <name type="scientific">Amycolatopsis marina</name>
    <dbReference type="NCBI Taxonomy" id="490629"/>
    <lineage>
        <taxon>Bacteria</taxon>
        <taxon>Bacillati</taxon>
        <taxon>Actinomycetota</taxon>
        <taxon>Actinomycetes</taxon>
        <taxon>Pseudonocardiales</taxon>
        <taxon>Pseudonocardiaceae</taxon>
        <taxon>Amycolatopsis</taxon>
    </lineage>
</organism>
<reference evidence="3" key="1">
    <citation type="submission" date="2016-10" db="EMBL/GenBank/DDBJ databases">
        <authorList>
            <person name="Varghese N."/>
            <person name="Submissions S."/>
        </authorList>
    </citation>
    <scope>NUCLEOTIDE SEQUENCE [LARGE SCALE GENOMIC DNA]</scope>
    <source>
        <strain evidence="3">CGMCC 4.3568</strain>
    </source>
</reference>